<evidence type="ECO:0000256" key="1">
    <source>
        <dbReference type="SAM" id="MobiDB-lite"/>
    </source>
</evidence>
<proteinExistence type="predicted"/>
<reference evidence="2 3" key="1">
    <citation type="journal article" date="2019" name="Int. J. Syst. Evol. Microbiol.">
        <title>The Global Catalogue of Microorganisms (GCM) 10K type strain sequencing project: providing services to taxonomists for standard genome sequencing and annotation.</title>
        <authorList>
            <consortium name="The Broad Institute Genomics Platform"/>
            <consortium name="The Broad Institute Genome Sequencing Center for Infectious Disease"/>
            <person name="Wu L."/>
            <person name="Ma J."/>
        </authorList>
    </citation>
    <scope>NUCLEOTIDE SEQUENCE [LARGE SCALE GENOMIC DNA]</scope>
    <source>
        <strain evidence="2 3">JCM 6307</strain>
    </source>
</reference>
<protein>
    <submittedName>
        <fullName evidence="2">Lipoprotein</fullName>
    </submittedName>
</protein>
<name>A0ABN3MSC7_9ACTN</name>
<dbReference type="Proteomes" id="UP001501358">
    <property type="component" value="Unassembled WGS sequence"/>
</dbReference>
<accession>A0ABN3MSC7</accession>
<dbReference type="EMBL" id="BAAATA010000042">
    <property type="protein sequence ID" value="GAA2507380.1"/>
    <property type="molecule type" value="Genomic_DNA"/>
</dbReference>
<evidence type="ECO:0000313" key="3">
    <source>
        <dbReference type="Proteomes" id="UP001501358"/>
    </source>
</evidence>
<feature type="compositionally biased region" description="Low complexity" evidence="1">
    <location>
        <begin position="67"/>
        <end position="110"/>
    </location>
</feature>
<keyword evidence="2" id="KW-0449">Lipoprotein</keyword>
<sequence>MISRTIRRAARTPAARTPAIRRPATRRPAAALLVAAALATASGCGIRATSVPVDAGAAPSRVSCTTPSEDPGSGAPPASPSGTAQSSPSGSSSADASASPGAGAEASGKPAGQRAVEVYLVCRSEVVPRARTAAFRDDDPEAAARRLVGLLRAGPTREESGAGFTTDVPPDLQVRGPRSGDPEDAWRLSREPDELPSFALAQLVCTFSASLADGGPVLLGGPDDDRVLSYPCTQELRTRPEAGLTAGASV</sequence>
<feature type="compositionally biased region" description="Low complexity" evidence="1">
    <location>
        <begin position="11"/>
        <end position="23"/>
    </location>
</feature>
<feature type="region of interest" description="Disordered" evidence="1">
    <location>
        <begin position="154"/>
        <end position="185"/>
    </location>
</feature>
<evidence type="ECO:0000313" key="2">
    <source>
        <dbReference type="EMBL" id="GAA2507380.1"/>
    </source>
</evidence>
<gene>
    <name evidence="2" type="ORF">GCM10010406_49970</name>
</gene>
<feature type="compositionally biased region" description="Basic residues" evidence="1">
    <location>
        <begin position="1"/>
        <end position="10"/>
    </location>
</feature>
<feature type="region of interest" description="Disordered" evidence="1">
    <location>
        <begin position="55"/>
        <end position="110"/>
    </location>
</feature>
<feature type="region of interest" description="Disordered" evidence="1">
    <location>
        <begin position="1"/>
        <end position="23"/>
    </location>
</feature>
<comment type="caution">
    <text evidence="2">The sequence shown here is derived from an EMBL/GenBank/DDBJ whole genome shotgun (WGS) entry which is preliminary data.</text>
</comment>
<organism evidence="2 3">
    <name type="scientific">Streptomyces thermolineatus</name>
    <dbReference type="NCBI Taxonomy" id="44033"/>
    <lineage>
        <taxon>Bacteria</taxon>
        <taxon>Bacillati</taxon>
        <taxon>Actinomycetota</taxon>
        <taxon>Actinomycetes</taxon>
        <taxon>Kitasatosporales</taxon>
        <taxon>Streptomycetaceae</taxon>
        <taxon>Streptomyces</taxon>
    </lineage>
</organism>
<keyword evidence="3" id="KW-1185">Reference proteome</keyword>